<keyword evidence="1" id="KW-0479">Metal-binding</keyword>
<keyword evidence="1" id="KW-0997">Cell inner membrane</keyword>
<dbReference type="PANTHER" id="PTHR36305">
    <property type="entry name" value="PHOSPHATIDYLGLYCEROPHOSPHATASE A"/>
    <property type="match status" value="1"/>
</dbReference>
<protein>
    <recommendedName>
        <fullName evidence="1">Phosphatidylglycerophosphatase A</fullName>
        <ecNumber evidence="1">3.1.3.27</ecNumber>
    </recommendedName>
    <alternativeName>
        <fullName evidence="1">Phosphatidylglycerolphosphate phosphatase A</fullName>
    </alternativeName>
</protein>
<keyword evidence="1" id="KW-0595">Phospholipid degradation</keyword>
<keyword evidence="2" id="KW-1133">Transmembrane helix</keyword>
<dbReference type="PIRSF" id="PIRSF006162">
    <property type="entry name" value="PgpA"/>
    <property type="match status" value="1"/>
</dbReference>
<organism evidence="4 5">
    <name type="scientific">Pelagibius litoralis</name>
    <dbReference type="NCBI Taxonomy" id="374515"/>
    <lineage>
        <taxon>Bacteria</taxon>
        <taxon>Pseudomonadati</taxon>
        <taxon>Pseudomonadota</taxon>
        <taxon>Alphaproteobacteria</taxon>
        <taxon>Rhodospirillales</taxon>
        <taxon>Rhodovibrionaceae</taxon>
        <taxon>Pelagibius</taxon>
    </lineage>
</organism>
<dbReference type="GO" id="GO:0009395">
    <property type="term" value="P:phospholipid catabolic process"/>
    <property type="evidence" value="ECO:0007669"/>
    <property type="project" value="UniProtKB-KW"/>
</dbReference>
<dbReference type="AlphaFoldDB" id="A0A967CAE6"/>
<reference evidence="4" key="1">
    <citation type="submission" date="2020-03" db="EMBL/GenBank/DDBJ databases">
        <title>Genome of Pelagibius litoralis DSM 21314T.</title>
        <authorList>
            <person name="Wang G."/>
        </authorList>
    </citation>
    <scope>NUCLEOTIDE SEQUENCE</scope>
    <source>
        <strain evidence="4">DSM 21314</strain>
    </source>
</reference>
<dbReference type="EC" id="3.1.3.27" evidence="1"/>
<keyword evidence="1" id="KW-0442">Lipid degradation</keyword>
<keyword evidence="1 2" id="KW-0472">Membrane</keyword>
<evidence type="ECO:0000313" key="5">
    <source>
        <dbReference type="Proteomes" id="UP000761264"/>
    </source>
</evidence>
<comment type="caution">
    <text evidence="4">The sequence shown here is derived from an EMBL/GenBank/DDBJ whole genome shotgun (WGS) entry which is preliminary data.</text>
</comment>
<feature type="transmembrane region" description="Helical" evidence="2">
    <location>
        <begin position="28"/>
        <end position="52"/>
    </location>
</feature>
<dbReference type="GO" id="GO:0046872">
    <property type="term" value="F:metal ion binding"/>
    <property type="evidence" value="ECO:0007669"/>
    <property type="project" value="UniProtKB-KW"/>
</dbReference>
<comment type="subcellular location">
    <subcellularLocation>
        <location evidence="1">Cell inner membrane</location>
        <topology evidence="1">Multi-pass membrane protein</topology>
    </subcellularLocation>
</comment>
<dbReference type="InterPro" id="IPR007686">
    <property type="entry name" value="YutG/PgpA"/>
</dbReference>
<comment type="function">
    <text evidence="1">Lipid phosphatase which dephosphorylates phosphatidylglycerophosphate (PGP) to phosphatidylglycerol (PG).</text>
</comment>
<proteinExistence type="predicted"/>
<dbReference type="Proteomes" id="UP000761264">
    <property type="component" value="Unassembled WGS sequence"/>
</dbReference>
<keyword evidence="1" id="KW-0443">Lipid metabolism</keyword>
<evidence type="ECO:0000256" key="2">
    <source>
        <dbReference type="SAM" id="Phobius"/>
    </source>
</evidence>
<keyword evidence="1" id="KW-1003">Cell membrane</keyword>
<dbReference type="GO" id="GO:0005886">
    <property type="term" value="C:plasma membrane"/>
    <property type="evidence" value="ECO:0007669"/>
    <property type="project" value="UniProtKB-SubCell"/>
</dbReference>
<comment type="cofactor">
    <cofactor evidence="1">
        <name>Mg(2+)</name>
        <dbReference type="ChEBI" id="CHEBI:18420"/>
    </cofactor>
</comment>
<gene>
    <name evidence="4" type="ORF">HBA54_01950</name>
</gene>
<keyword evidence="5" id="KW-1185">Reference proteome</keyword>
<keyword evidence="1" id="KW-0460">Magnesium</keyword>
<comment type="catalytic activity">
    <reaction evidence="1">
        <text>a 1,2-diacyl-sn-glycero-3-phospho-(1'-sn-glycero-3'-phosphate) + H2O = a 1,2-diacyl-sn-glycero-3-phospho-(1'-sn-glycerol) + phosphate</text>
        <dbReference type="Rhea" id="RHEA:33751"/>
        <dbReference type="ChEBI" id="CHEBI:15377"/>
        <dbReference type="ChEBI" id="CHEBI:43474"/>
        <dbReference type="ChEBI" id="CHEBI:60110"/>
        <dbReference type="ChEBI" id="CHEBI:64716"/>
        <dbReference type="EC" id="3.1.3.27"/>
    </reaction>
</comment>
<evidence type="ECO:0000256" key="1">
    <source>
        <dbReference type="PIRNR" id="PIRNR006162"/>
    </source>
</evidence>
<dbReference type="GO" id="GO:0008962">
    <property type="term" value="F:phosphatidylglycerophosphatase activity"/>
    <property type="evidence" value="ECO:0007669"/>
    <property type="project" value="UniProtKB-EC"/>
</dbReference>
<sequence length="146" mass="15467">MATWFGSGLLPGAPGTWGSLAALPFGLAILWFGGPVVLALAAVLAFILGLWASARYQSGLARKDPGEIVIDEVAGQWLALVPCALDPFGVVLAFVFFRLFDILKPWPANWADRSLAGAPGIMLDDMIAGLYAAACTYGGLWLWSNL</sequence>
<dbReference type="PANTHER" id="PTHR36305:SF1">
    <property type="entry name" value="PHOSPHATIDYLGLYCEROPHOSPHATASE A"/>
    <property type="match status" value="1"/>
</dbReference>
<dbReference type="CDD" id="cd06971">
    <property type="entry name" value="PgpA"/>
    <property type="match status" value="1"/>
</dbReference>
<dbReference type="SUPFAM" id="SSF101307">
    <property type="entry name" value="YutG-like"/>
    <property type="match status" value="1"/>
</dbReference>
<evidence type="ECO:0000259" key="3">
    <source>
        <dbReference type="Pfam" id="PF04608"/>
    </source>
</evidence>
<dbReference type="EMBL" id="JAAQPH010000001">
    <property type="protein sequence ID" value="NIA67349.1"/>
    <property type="molecule type" value="Genomic_DNA"/>
</dbReference>
<keyword evidence="1" id="KW-0378">Hydrolase</keyword>
<comment type="pathway">
    <text evidence="1">Phospholipid metabolism; phosphatidylglycerol biosynthesis; phosphatidylglycerol from CDP-diacylglycerol: step 2/2.</text>
</comment>
<dbReference type="InterPro" id="IPR026037">
    <property type="entry name" value="PgpA"/>
</dbReference>
<feature type="domain" description="YutG/PgpA" evidence="3">
    <location>
        <begin position="1"/>
        <end position="137"/>
    </location>
</feature>
<feature type="transmembrane region" description="Helical" evidence="2">
    <location>
        <begin position="73"/>
        <end position="100"/>
    </location>
</feature>
<keyword evidence="1 2" id="KW-0812">Transmembrane</keyword>
<evidence type="ECO:0000313" key="4">
    <source>
        <dbReference type="EMBL" id="NIA67349.1"/>
    </source>
</evidence>
<dbReference type="InterPro" id="IPR036681">
    <property type="entry name" value="PgpA-like_sf"/>
</dbReference>
<dbReference type="Pfam" id="PF04608">
    <property type="entry name" value="PgpA"/>
    <property type="match status" value="1"/>
</dbReference>
<feature type="transmembrane region" description="Helical" evidence="2">
    <location>
        <begin position="120"/>
        <end position="143"/>
    </location>
</feature>
<name>A0A967CAE6_9PROT</name>
<keyword evidence="1" id="KW-1208">Phospholipid metabolism</keyword>
<accession>A0A967CAE6</accession>